<comment type="similarity">
    <text evidence="3">Belongs to the Nudix hydrolase family.</text>
</comment>
<dbReference type="InterPro" id="IPR000086">
    <property type="entry name" value="NUDIX_hydrolase_dom"/>
</dbReference>
<keyword evidence="2 3" id="KW-0378">Hydrolase</keyword>
<dbReference type="Pfam" id="PF00293">
    <property type="entry name" value="NUDIX"/>
    <property type="match status" value="1"/>
</dbReference>
<reference evidence="5" key="1">
    <citation type="journal article" date="2014" name="Int. J. Syst. Evol. Microbiol.">
        <title>Complete genome sequence of Corynebacterium casei LMG S-19264T (=DSM 44701T), isolated from a smear-ripened cheese.</title>
        <authorList>
            <consortium name="US DOE Joint Genome Institute (JGI-PGF)"/>
            <person name="Walter F."/>
            <person name="Albersmeier A."/>
            <person name="Kalinowski J."/>
            <person name="Ruckert C."/>
        </authorList>
    </citation>
    <scope>NUCLEOTIDE SEQUENCE</scope>
    <source>
        <strain evidence="5">CGMCC 1.15493</strain>
    </source>
</reference>
<dbReference type="PRINTS" id="PR00502">
    <property type="entry name" value="NUDIXFAMILY"/>
</dbReference>
<dbReference type="PROSITE" id="PS00893">
    <property type="entry name" value="NUDIX_BOX"/>
    <property type="match status" value="1"/>
</dbReference>
<evidence type="ECO:0000259" key="4">
    <source>
        <dbReference type="PROSITE" id="PS51462"/>
    </source>
</evidence>
<dbReference type="AlphaFoldDB" id="A0A916XUT2"/>
<proteinExistence type="inferred from homology"/>
<reference evidence="5" key="2">
    <citation type="submission" date="2020-09" db="EMBL/GenBank/DDBJ databases">
        <authorList>
            <person name="Sun Q."/>
            <person name="Zhou Y."/>
        </authorList>
    </citation>
    <scope>NUCLEOTIDE SEQUENCE</scope>
    <source>
        <strain evidence="5">CGMCC 1.15493</strain>
    </source>
</reference>
<organism evidence="5 6">
    <name type="scientific">Aureimonas glaciei</name>
    <dbReference type="NCBI Taxonomy" id="1776957"/>
    <lineage>
        <taxon>Bacteria</taxon>
        <taxon>Pseudomonadati</taxon>
        <taxon>Pseudomonadota</taxon>
        <taxon>Alphaproteobacteria</taxon>
        <taxon>Hyphomicrobiales</taxon>
        <taxon>Aurantimonadaceae</taxon>
        <taxon>Aureimonas</taxon>
    </lineage>
</organism>
<dbReference type="PANTHER" id="PTHR43736">
    <property type="entry name" value="ADP-RIBOSE PYROPHOSPHATASE"/>
    <property type="match status" value="1"/>
</dbReference>
<dbReference type="PANTHER" id="PTHR43736:SF1">
    <property type="entry name" value="DIHYDRONEOPTERIN TRIPHOSPHATE DIPHOSPHATASE"/>
    <property type="match status" value="1"/>
</dbReference>
<dbReference type="InterPro" id="IPR015797">
    <property type="entry name" value="NUDIX_hydrolase-like_dom_sf"/>
</dbReference>
<gene>
    <name evidence="5" type="ORF">GCM10011335_15610</name>
</gene>
<dbReference type="EMBL" id="BMJJ01000003">
    <property type="protein sequence ID" value="GGD13699.1"/>
    <property type="molecule type" value="Genomic_DNA"/>
</dbReference>
<dbReference type="SUPFAM" id="SSF55811">
    <property type="entry name" value="Nudix"/>
    <property type="match status" value="1"/>
</dbReference>
<evidence type="ECO:0000256" key="2">
    <source>
        <dbReference type="ARBA" id="ARBA00022801"/>
    </source>
</evidence>
<dbReference type="Gene3D" id="3.90.79.10">
    <property type="entry name" value="Nucleoside Triphosphate Pyrophosphohydrolase"/>
    <property type="match status" value="1"/>
</dbReference>
<dbReference type="GO" id="GO:0016787">
    <property type="term" value="F:hydrolase activity"/>
    <property type="evidence" value="ECO:0007669"/>
    <property type="project" value="UniProtKB-KW"/>
</dbReference>
<evidence type="ECO:0000313" key="5">
    <source>
        <dbReference type="EMBL" id="GGD13699.1"/>
    </source>
</evidence>
<dbReference type="PROSITE" id="PS51462">
    <property type="entry name" value="NUDIX"/>
    <property type="match status" value="1"/>
</dbReference>
<keyword evidence="6" id="KW-1185">Reference proteome</keyword>
<evidence type="ECO:0000256" key="3">
    <source>
        <dbReference type="RuleBase" id="RU003476"/>
    </source>
</evidence>
<dbReference type="InterPro" id="IPR020476">
    <property type="entry name" value="Nudix_hydrolase"/>
</dbReference>
<sequence length="143" mass="15494">MTDTHPILGVSACLFRAGKVLLVERRAAPYAGLLSLPGGSLNFGERLEAAVRREVLEETGLDLPHYPFFCLHEVVEPDFHAVIAVHRGAREIPVGQDPVAGDDALACRFVEVAELEALAEQQKLTPGLRAIVESAHRSHLLGL</sequence>
<evidence type="ECO:0000256" key="1">
    <source>
        <dbReference type="ARBA" id="ARBA00001946"/>
    </source>
</evidence>
<comment type="caution">
    <text evidence="5">The sequence shown here is derived from an EMBL/GenBank/DDBJ whole genome shotgun (WGS) entry which is preliminary data.</text>
</comment>
<comment type="cofactor">
    <cofactor evidence="1">
        <name>Mg(2+)</name>
        <dbReference type="ChEBI" id="CHEBI:18420"/>
    </cofactor>
</comment>
<protein>
    <submittedName>
        <fullName evidence="5">DNA mismatch repair protein MutT</fullName>
    </submittedName>
</protein>
<feature type="domain" description="Nudix hydrolase" evidence="4">
    <location>
        <begin position="5"/>
        <end position="132"/>
    </location>
</feature>
<name>A0A916XUT2_9HYPH</name>
<dbReference type="CDD" id="cd04673">
    <property type="entry name" value="NUDIX_ADPRase"/>
    <property type="match status" value="1"/>
</dbReference>
<accession>A0A916XUT2</accession>
<dbReference type="InterPro" id="IPR020084">
    <property type="entry name" value="NUDIX_hydrolase_CS"/>
</dbReference>
<evidence type="ECO:0000313" key="6">
    <source>
        <dbReference type="Proteomes" id="UP000613160"/>
    </source>
</evidence>
<dbReference type="Proteomes" id="UP000613160">
    <property type="component" value="Unassembled WGS sequence"/>
</dbReference>